<evidence type="ECO:0008006" key="4">
    <source>
        <dbReference type="Google" id="ProtNLM"/>
    </source>
</evidence>
<proteinExistence type="predicted"/>
<evidence type="ECO:0000313" key="3">
    <source>
        <dbReference type="Proteomes" id="UP001052739"/>
    </source>
</evidence>
<keyword evidence="1" id="KW-1133">Transmembrane helix</keyword>
<feature type="transmembrane region" description="Helical" evidence="1">
    <location>
        <begin position="80"/>
        <end position="99"/>
    </location>
</feature>
<dbReference type="Pfam" id="PF08592">
    <property type="entry name" value="Anthrone_oxy"/>
    <property type="match status" value="1"/>
</dbReference>
<reference evidence="2" key="1">
    <citation type="submission" date="2024-05" db="EMBL/GenBank/DDBJ databases">
        <title>Whole genome shotgun sequence of Streptomyces hydrogenans NBRC 13475.</title>
        <authorList>
            <person name="Komaki H."/>
            <person name="Tamura T."/>
        </authorList>
    </citation>
    <scope>NUCLEOTIDE SEQUENCE</scope>
    <source>
        <strain evidence="2">NBRC 13475</strain>
    </source>
</reference>
<dbReference type="EMBL" id="BNDW01000019">
    <property type="protein sequence ID" value="GHI22215.1"/>
    <property type="molecule type" value="Genomic_DNA"/>
</dbReference>
<dbReference type="RefSeq" id="WP_043223675.1">
    <property type="nucleotide sequence ID" value="NZ_BNBS01000018.1"/>
</dbReference>
<sequence>MFTQILGGVTLLGTGLVAGVFFAVAVSVLPTLFALKPDDYVVTHQLLGKGYHPYMPIIVTAALLADVALVVTAPTTGLRLLFAASALLLVGVQVVSQFGNVPINKVVATMRPGALGADWPDPRPRWRQWHVLRTSCAFGALGLTSAAAVLLP</sequence>
<evidence type="ECO:0000313" key="2">
    <source>
        <dbReference type="EMBL" id="GHI22215.1"/>
    </source>
</evidence>
<dbReference type="GeneID" id="94007520"/>
<feature type="transmembrane region" description="Helical" evidence="1">
    <location>
        <begin position="12"/>
        <end position="34"/>
    </location>
</feature>
<name>A0ABQ3PB48_9ACTN</name>
<gene>
    <name evidence="2" type="ORF">Shyd_35860</name>
</gene>
<keyword evidence="1" id="KW-0812">Transmembrane</keyword>
<evidence type="ECO:0000256" key="1">
    <source>
        <dbReference type="SAM" id="Phobius"/>
    </source>
</evidence>
<protein>
    <recommendedName>
        <fullName evidence="4">DUF1772 domain-containing protein</fullName>
    </recommendedName>
</protein>
<dbReference type="Proteomes" id="UP001052739">
    <property type="component" value="Unassembled WGS sequence"/>
</dbReference>
<accession>A0ABQ3PB48</accession>
<feature type="transmembrane region" description="Helical" evidence="1">
    <location>
        <begin position="54"/>
        <end position="73"/>
    </location>
</feature>
<organism evidence="2 3">
    <name type="scientific">Streptomyces hydrogenans</name>
    <dbReference type="NCBI Taxonomy" id="1873719"/>
    <lineage>
        <taxon>Bacteria</taxon>
        <taxon>Bacillati</taxon>
        <taxon>Actinomycetota</taxon>
        <taxon>Actinomycetes</taxon>
        <taxon>Kitasatosporales</taxon>
        <taxon>Streptomycetaceae</taxon>
        <taxon>Streptomyces</taxon>
    </lineage>
</organism>
<comment type="caution">
    <text evidence="2">The sequence shown here is derived from an EMBL/GenBank/DDBJ whole genome shotgun (WGS) entry which is preliminary data.</text>
</comment>
<dbReference type="InterPro" id="IPR013901">
    <property type="entry name" value="Anthrone_oxy"/>
</dbReference>
<feature type="transmembrane region" description="Helical" evidence="1">
    <location>
        <begin position="131"/>
        <end position="151"/>
    </location>
</feature>
<keyword evidence="1" id="KW-0472">Membrane</keyword>
<keyword evidence="3" id="KW-1185">Reference proteome</keyword>